<reference evidence="3 4" key="1">
    <citation type="submission" date="2018-11" db="EMBL/GenBank/DDBJ databases">
        <authorList>
            <consortium name="Pathogen Informatics"/>
        </authorList>
    </citation>
    <scope>NUCLEOTIDE SEQUENCE [LARGE SCALE GENOMIC DNA]</scope>
    <source>
        <strain evidence="3 4">Zambia</strain>
    </source>
</reference>
<dbReference type="InterPro" id="IPR040673">
    <property type="entry name" value="CCDC81_HU_dom_2"/>
</dbReference>
<evidence type="ECO:0008006" key="5">
    <source>
        <dbReference type="Google" id="ProtNLM"/>
    </source>
</evidence>
<dbReference type="PANTHER" id="PTHR14362">
    <property type="entry name" value="COILED-COIL DOMAIN-CONTAINING PROTEIN 81"/>
    <property type="match status" value="1"/>
</dbReference>
<dbReference type="Pfam" id="PF14908">
    <property type="entry name" value="HU-CCDC81_euk_1"/>
    <property type="match status" value="1"/>
</dbReference>
<dbReference type="InterPro" id="IPR028034">
    <property type="entry name" value="HU-CCDC81"/>
</dbReference>
<dbReference type="InterPro" id="IPR026295">
    <property type="entry name" value="CCD81"/>
</dbReference>
<dbReference type="Proteomes" id="UP000277204">
    <property type="component" value="Unassembled WGS sequence"/>
</dbReference>
<keyword evidence="4" id="KW-1185">Reference proteome</keyword>
<evidence type="ECO:0000259" key="1">
    <source>
        <dbReference type="Pfam" id="PF14908"/>
    </source>
</evidence>
<protein>
    <recommendedName>
        <fullName evidence="5">CCDC81 HU domain-containing protein</fullName>
    </recommendedName>
</protein>
<sequence length="153" mass="17672">MCSYLRKKLLMKKCVKFSNLGIFGFSHRELLLTDGVYVGVHRPVFLLSEKLCQSYGIVQRKYVIEGSIPLIQLNYSELSSQILVPREQIENCIQNVCATLGQYLYHEKFAEVIFNDIGKLRINKKKSKFCFFNSFLSELDNTGRLAQTFQNVS</sequence>
<dbReference type="EMBL" id="UZAI01017009">
    <property type="protein sequence ID" value="VDP19311.1"/>
    <property type="molecule type" value="Genomic_DNA"/>
</dbReference>
<dbReference type="GO" id="GO:0005815">
    <property type="term" value="C:microtubule organizing center"/>
    <property type="evidence" value="ECO:0007669"/>
    <property type="project" value="TreeGrafter"/>
</dbReference>
<feature type="domain" description="CCDC81 HU" evidence="1">
    <location>
        <begin position="1"/>
        <end position="58"/>
    </location>
</feature>
<dbReference type="Pfam" id="PF18289">
    <property type="entry name" value="HU-CCDC81_euk_2"/>
    <property type="match status" value="1"/>
</dbReference>
<gene>
    <name evidence="3" type="ORF">SMRZ_LOCUS15850</name>
</gene>
<dbReference type="PANTHER" id="PTHR14362:SF2">
    <property type="entry name" value="COILED-COIL DOMAIN-CONTAINING PROTEIN 81"/>
    <property type="match status" value="1"/>
</dbReference>
<name>A0A3P8BAN8_9TREM</name>
<evidence type="ECO:0000313" key="4">
    <source>
        <dbReference type="Proteomes" id="UP000277204"/>
    </source>
</evidence>
<organism evidence="3 4">
    <name type="scientific">Schistosoma margrebowiei</name>
    <dbReference type="NCBI Taxonomy" id="48269"/>
    <lineage>
        <taxon>Eukaryota</taxon>
        <taxon>Metazoa</taxon>
        <taxon>Spiralia</taxon>
        <taxon>Lophotrochozoa</taxon>
        <taxon>Platyhelminthes</taxon>
        <taxon>Trematoda</taxon>
        <taxon>Digenea</taxon>
        <taxon>Strigeidida</taxon>
        <taxon>Schistosomatoidea</taxon>
        <taxon>Schistosomatidae</taxon>
        <taxon>Schistosoma</taxon>
    </lineage>
</organism>
<proteinExistence type="predicted"/>
<accession>A0A3P8BAN8</accession>
<evidence type="ECO:0000259" key="2">
    <source>
        <dbReference type="Pfam" id="PF18289"/>
    </source>
</evidence>
<feature type="domain" description="CCDC81 HU" evidence="2">
    <location>
        <begin position="71"/>
        <end position="143"/>
    </location>
</feature>
<dbReference type="AlphaFoldDB" id="A0A3P8BAN8"/>
<evidence type="ECO:0000313" key="3">
    <source>
        <dbReference type="EMBL" id="VDP19311.1"/>
    </source>
</evidence>